<feature type="transmembrane region" description="Helical" evidence="1">
    <location>
        <begin position="184"/>
        <end position="202"/>
    </location>
</feature>
<dbReference type="PATRIC" id="fig|1123501.6.peg.1791"/>
<evidence type="ECO:0000313" key="3">
    <source>
        <dbReference type="Proteomes" id="UP000035100"/>
    </source>
</evidence>
<keyword evidence="1" id="KW-1133">Transmembrane helix</keyword>
<feature type="transmembrane region" description="Helical" evidence="1">
    <location>
        <begin position="100"/>
        <end position="120"/>
    </location>
</feature>
<reference evidence="2 3" key="1">
    <citation type="submission" date="2013-01" db="EMBL/GenBank/DDBJ databases">
        <authorList>
            <person name="Fiebig A."/>
            <person name="Goeker M."/>
            <person name="Klenk H.-P.P."/>
        </authorList>
    </citation>
    <scope>NUCLEOTIDE SEQUENCE [LARGE SCALE GENOMIC DNA]</scope>
    <source>
        <strain evidence="2 3">DSM 24838</strain>
    </source>
</reference>
<protein>
    <submittedName>
        <fullName evidence="2">Uncharacterized protein</fullName>
    </submittedName>
</protein>
<evidence type="ECO:0000256" key="1">
    <source>
        <dbReference type="SAM" id="Phobius"/>
    </source>
</evidence>
<proteinExistence type="predicted"/>
<accession>A0A0D0QE96</accession>
<keyword evidence="3" id="KW-1185">Reference proteome</keyword>
<gene>
    <name evidence="2" type="ORF">Wenmar_01700</name>
</gene>
<name>A0A0D0QE96_9RHOB</name>
<dbReference type="STRING" id="1123501.Wenmar_01700"/>
<comment type="caution">
    <text evidence="2">The sequence shown here is derived from an EMBL/GenBank/DDBJ whole genome shotgun (WGS) entry which is preliminary data.</text>
</comment>
<dbReference type="Proteomes" id="UP000035100">
    <property type="component" value="Unassembled WGS sequence"/>
</dbReference>
<dbReference type="OrthoDB" id="5189031at2"/>
<evidence type="ECO:0000313" key="2">
    <source>
        <dbReference type="EMBL" id="KIQ69338.1"/>
    </source>
</evidence>
<feature type="transmembrane region" description="Helical" evidence="1">
    <location>
        <begin position="160"/>
        <end position="177"/>
    </location>
</feature>
<feature type="transmembrane region" description="Helical" evidence="1">
    <location>
        <begin position="77"/>
        <end position="94"/>
    </location>
</feature>
<keyword evidence="1" id="KW-0812">Transmembrane</keyword>
<dbReference type="eggNOG" id="ENOG502Z8YM">
    <property type="taxonomic scope" value="Bacteria"/>
</dbReference>
<dbReference type="RefSeq" id="WP_018303472.1">
    <property type="nucleotide sequence ID" value="NZ_KB902299.1"/>
</dbReference>
<sequence>MQAVLTLLLAILFAAAPLVTDPFSGFRADQLPVPQVDPPVQPAGWAFSIWGVIYAWLIVSAAFGLWARRADADWQAARTPLVLSLAIGVPWLAIANASAIWATVTIFLMAAAAIAALLRAPVRDRWLLRAPVGLYAGWLTAASFVSLASTAAGYGFGDQLLWAYFSIALAALVAWAVQSRTAEWTYGLAVGWALLGIVVANLPALPLVAAVAGAALLLIAARATTRSRALP</sequence>
<keyword evidence="1" id="KW-0472">Membrane</keyword>
<dbReference type="EMBL" id="AONG01000009">
    <property type="protein sequence ID" value="KIQ69338.1"/>
    <property type="molecule type" value="Genomic_DNA"/>
</dbReference>
<dbReference type="AlphaFoldDB" id="A0A0D0QE96"/>
<feature type="transmembrane region" description="Helical" evidence="1">
    <location>
        <begin position="44"/>
        <end position="65"/>
    </location>
</feature>
<organism evidence="2 3">
    <name type="scientific">Wenxinia marina DSM 24838</name>
    <dbReference type="NCBI Taxonomy" id="1123501"/>
    <lineage>
        <taxon>Bacteria</taxon>
        <taxon>Pseudomonadati</taxon>
        <taxon>Pseudomonadota</taxon>
        <taxon>Alphaproteobacteria</taxon>
        <taxon>Rhodobacterales</taxon>
        <taxon>Roseobacteraceae</taxon>
        <taxon>Wenxinia</taxon>
    </lineage>
</organism>
<feature type="transmembrane region" description="Helical" evidence="1">
    <location>
        <begin position="132"/>
        <end position="154"/>
    </location>
</feature>